<dbReference type="AlphaFoldDB" id="A0A9D5ADD5"/>
<proteinExistence type="predicted"/>
<feature type="region of interest" description="Disordered" evidence="3">
    <location>
        <begin position="1"/>
        <end position="25"/>
    </location>
</feature>
<organism evidence="5 6">
    <name type="scientific">Pisum sativum</name>
    <name type="common">Garden pea</name>
    <name type="synonym">Lathyrus oleraceus</name>
    <dbReference type="NCBI Taxonomy" id="3888"/>
    <lineage>
        <taxon>Eukaryota</taxon>
        <taxon>Viridiplantae</taxon>
        <taxon>Streptophyta</taxon>
        <taxon>Embryophyta</taxon>
        <taxon>Tracheophyta</taxon>
        <taxon>Spermatophyta</taxon>
        <taxon>Magnoliopsida</taxon>
        <taxon>eudicotyledons</taxon>
        <taxon>Gunneridae</taxon>
        <taxon>Pentapetalae</taxon>
        <taxon>rosids</taxon>
        <taxon>fabids</taxon>
        <taxon>Fabales</taxon>
        <taxon>Fabaceae</taxon>
        <taxon>Papilionoideae</taxon>
        <taxon>50 kb inversion clade</taxon>
        <taxon>NPAAA clade</taxon>
        <taxon>Hologalegina</taxon>
        <taxon>IRL clade</taxon>
        <taxon>Fabeae</taxon>
        <taxon>Lathyrus</taxon>
    </lineage>
</organism>
<feature type="compositionally biased region" description="Polar residues" evidence="3">
    <location>
        <begin position="123"/>
        <end position="133"/>
    </location>
</feature>
<evidence type="ECO:0000313" key="6">
    <source>
        <dbReference type="Proteomes" id="UP001058974"/>
    </source>
</evidence>
<evidence type="ECO:0000256" key="3">
    <source>
        <dbReference type="SAM" id="MobiDB-lite"/>
    </source>
</evidence>
<dbReference type="PROSITE" id="PS50158">
    <property type="entry name" value="ZF_CCHC"/>
    <property type="match status" value="1"/>
</dbReference>
<feature type="coiled-coil region" evidence="2">
    <location>
        <begin position="48"/>
        <end position="75"/>
    </location>
</feature>
<protein>
    <recommendedName>
        <fullName evidence="4">CCHC-type domain-containing protein</fullName>
    </recommendedName>
</protein>
<keyword evidence="1" id="KW-0479">Metal-binding</keyword>
<comment type="caution">
    <text evidence="5">The sequence shown here is derived from an EMBL/GenBank/DDBJ whole genome shotgun (WGS) entry which is preliminary data.</text>
</comment>
<dbReference type="InterPro" id="IPR043502">
    <property type="entry name" value="DNA/RNA_pol_sf"/>
</dbReference>
<name>A0A9D5ADD5_PEA</name>
<feature type="compositionally biased region" description="Low complexity" evidence="3">
    <location>
        <begin position="101"/>
        <end position="114"/>
    </location>
</feature>
<dbReference type="GO" id="GO:0008270">
    <property type="term" value="F:zinc ion binding"/>
    <property type="evidence" value="ECO:0007669"/>
    <property type="project" value="UniProtKB-KW"/>
</dbReference>
<evidence type="ECO:0000256" key="1">
    <source>
        <dbReference type="PROSITE-ProRule" id="PRU00047"/>
    </source>
</evidence>
<dbReference type="PANTHER" id="PTHR48435">
    <property type="entry name" value="POLYPROTEIN"/>
    <property type="match status" value="1"/>
</dbReference>
<keyword evidence="1" id="KW-0863">Zinc-finger</keyword>
<dbReference type="Gramene" id="Psat05G0117800-T1">
    <property type="protein sequence ID" value="KAI5403928.1"/>
    <property type="gene ID" value="KIW84_051178"/>
</dbReference>
<keyword evidence="6" id="KW-1185">Reference proteome</keyword>
<dbReference type="Proteomes" id="UP001058974">
    <property type="component" value="Chromosome 5"/>
</dbReference>
<keyword evidence="1" id="KW-0862">Zinc</keyword>
<evidence type="ECO:0000256" key="2">
    <source>
        <dbReference type="SAM" id="Coils"/>
    </source>
</evidence>
<accession>A0A9D5ADD5</accession>
<reference evidence="5 6" key="1">
    <citation type="journal article" date="2022" name="Nat. Genet.">
        <title>Improved pea reference genome and pan-genome highlight genomic features and evolutionary characteristics.</title>
        <authorList>
            <person name="Yang T."/>
            <person name="Liu R."/>
            <person name="Luo Y."/>
            <person name="Hu S."/>
            <person name="Wang D."/>
            <person name="Wang C."/>
            <person name="Pandey M.K."/>
            <person name="Ge S."/>
            <person name="Xu Q."/>
            <person name="Li N."/>
            <person name="Li G."/>
            <person name="Huang Y."/>
            <person name="Saxena R.K."/>
            <person name="Ji Y."/>
            <person name="Li M."/>
            <person name="Yan X."/>
            <person name="He Y."/>
            <person name="Liu Y."/>
            <person name="Wang X."/>
            <person name="Xiang C."/>
            <person name="Varshney R.K."/>
            <person name="Ding H."/>
            <person name="Gao S."/>
            <person name="Zong X."/>
        </authorList>
    </citation>
    <scope>NUCLEOTIDE SEQUENCE [LARGE SCALE GENOMIC DNA]</scope>
    <source>
        <strain evidence="5 6">cv. Zhongwan 6</strain>
    </source>
</reference>
<dbReference type="SUPFAM" id="SSF57756">
    <property type="entry name" value="Retrovirus zinc finger-like domains"/>
    <property type="match status" value="1"/>
</dbReference>
<feature type="region of interest" description="Disordered" evidence="3">
    <location>
        <begin position="161"/>
        <end position="213"/>
    </location>
</feature>
<feature type="region of interest" description="Disordered" evidence="3">
    <location>
        <begin position="90"/>
        <end position="148"/>
    </location>
</feature>
<dbReference type="EMBL" id="JAMSHJ010000005">
    <property type="protein sequence ID" value="KAI5403928.1"/>
    <property type="molecule type" value="Genomic_DNA"/>
</dbReference>
<dbReference type="InterPro" id="IPR001878">
    <property type="entry name" value="Znf_CCHC"/>
</dbReference>
<dbReference type="InterPro" id="IPR053098">
    <property type="entry name" value="Petuviruses_polyprotein"/>
</dbReference>
<feature type="compositionally biased region" description="Basic and acidic residues" evidence="3">
    <location>
        <begin position="161"/>
        <end position="179"/>
    </location>
</feature>
<dbReference type="Gene3D" id="4.10.60.10">
    <property type="entry name" value="Zinc finger, CCHC-type"/>
    <property type="match status" value="1"/>
</dbReference>
<evidence type="ECO:0000259" key="4">
    <source>
        <dbReference type="PROSITE" id="PS50158"/>
    </source>
</evidence>
<keyword evidence="2" id="KW-0175">Coiled coil</keyword>
<gene>
    <name evidence="5" type="ORF">KIW84_051178</name>
</gene>
<dbReference type="SMART" id="SM00343">
    <property type="entry name" value="ZnF_C2HC"/>
    <property type="match status" value="1"/>
</dbReference>
<evidence type="ECO:0000313" key="5">
    <source>
        <dbReference type="EMBL" id="KAI5403928.1"/>
    </source>
</evidence>
<feature type="domain" description="CCHC-type" evidence="4">
    <location>
        <begin position="503"/>
        <end position="519"/>
    </location>
</feature>
<dbReference type="Gene3D" id="3.10.10.10">
    <property type="entry name" value="HIV Type 1 Reverse Transcriptase, subunit A, domain 1"/>
    <property type="match status" value="1"/>
</dbReference>
<dbReference type="InterPro" id="IPR036875">
    <property type="entry name" value="Znf_CCHC_sf"/>
</dbReference>
<dbReference type="SUPFAM" id="SSF56672">
    <property type="entry name" value="DNA/RNA polymerases"/>
    <property type="match status" value="1"/>
</dbReference>
<sequence length="848" mass="98119">MDPITSRTSKPFIHPNEVQPDEKLKPLTQAEEVLNWQSENMVSQNEIFQSLDKRVDKTAEKIDETNDNLKVLSQKINAFSFLPTYVSSPPDQVRYIPTAYRPKSTRTSTPSTSKTKGKAPCLSASSSDSQDIPETSPPKIQKEEETPDKGFQAMAITRKYESSQENHHLTETSAHKEDESSTDSDNNSDQETSTDKTPRSVSSKSESEDNYMPRLFMANIQEEDSFFEEESPEETLIPERIKPNGGPWFTFDDIPPSRWRKRLLEFGAWLDTQMMKTSAYNYKIIEEFCCRMTGTMKEWYHNLGTFKQDELHRLETTANILGVFHREFIGDMEMFDRKNRQEFFEMKCCSLKTKDLDRHYHRMAQRYYVLNGYNDPSLKNTYVSSLPQELQPEIHRMLATTQRDIKTTSLGQIHQVTIEALEKLCSFHHQFSEVIEQNSKFTHACRKPYLEIKCKDKRCSCATKKKHHQQKYTKSHRTFKGKKRKNMKFFRRKPFRGKGKNERCFICGKKGHFSKECPNNTHKAAKLINSLKPLEGDLESLYSEQSSADEETIFALQDSSPDEASSSESEDDKYLPVYSFKEIESSLPTPPLPCVEVHVLATKFSRPKKVIAYMDTGAQITMTNPSYLLVESWVTHVTYFVAADGKLFKTDLMTKEKIGIKFFPDCIVWTRVIGSNLPNKDIVVGMDVYSAASRLQILPTGIKFKREFKPYSGILKLYSLSKIPVGYEEIKSNLLKLCANNHEEFRHPKPLWKNKDFFVQLPFKLNEDINPTKATHPGMSPSDYSLAREERHQLLKQGLIKPTKSEWACQAFYVEKRSEKLRGKKRLVIDYKPLNYFLKDDKFPIPKA</sequence>
<dbReference type="Pfam" id="PF00098">
    <property type="entry name" value="zf-CCHC"/>
    <property type="match status" value="1"/>
</dbReference>
<dbReference type="PANTHER" id="PTHR48435:SF1">
    <property type="entry name" value="POLYPROTEIN"/>
    <property type="match status" value="1"/>
</dbReference>
<dbReference type="GO" id="GO:0003676">
    <property type="term" value="F:nucleic acid binding"/>
    <property type="evidence" value="ECO:0007669"/>
    <property type="project" value="InterPro"/>
</dbReference>